<keyword evidence="1" id="KW-0812">Transmembrane</keyword>
<evidence type="ECO:0000256" key="1">
    <source>
        <dbReference type="SAM" id="Phobius"/>
    </source>
</evidence>
<organism evidence="2 3">
    <name type="scientific">Flavobacterium cheonhonense</name>
    <dbReference type="NCBI Taxonomy" id="706185"/>
    <lineage>
        <taxon>Bacteria</taxon>
        <taxon>Pseudomonadati</taxon>
        <taxon>Bacteroidota</taxon>
        <taxon>Flavobacteriia</taxon>
        <taxon>Flavobacteriales</taxon>
        <taxon>Flavobacteriaceae</taxon>
        <taxon>Flavobacterium</taxon>
    </lineage>
</organism>
<comment type="caution">
    <text evidence="2">The sequence shown here is derived from an EMBL/GenBank/DDBJ whole genome shotgun (WGS) entry which is preliminary data.</text>
</comment>
<evidence type="ECO:0000313" key="2">
    <source>
        <dbReference type="EMBL" id="GAA4028904.1"/>
    </source>
</evidence>
<keyword evidence="1" id="KW-1133">Transmembrane helix</keyword>
<evidence type="ECO:0000313" key="3">
    <source>
        <dbReference type="Proteomes" id="UP001500968"/>
    </source>
</evidence>
<keyword evidence="3" id="KW-1185">Reference proteome</keyword>
<protein>
    <submittedName>
        <fullName evidence="2">Uncharacterized protein</fullName>
    </submittedName>
</protein>
<dbReference type="EMBL" id="BAABCR010000013">
    <property type="protein sequence ID" value="GAA4028904.1"/>
    <property type="molecule type" value="Genomic_DNA"/>
</dbReference>
<keyword evidence="1" id="KW-0472">Membrane</keyword>
<feature type="transmembrane region" description="Helical" evidence="1">
    <location>
        <begin position="39"/>
        <end position="57"/>
    </location>
</feature>
<proteinExistence type="predicted"/>
<accession>A0ABP7TNF4</accession>
<reference evidence="3" key="1">
    <citation type="journal article" date="2019" name="Int. J. Syst. Evol. Microbiol.">
        <title>The Global Catalogue of Microorganisms (GCM) 10K type strain sequencing project: providing services to taxonomists for standard genome sequencing and annotation.</title>
        <authorList>
            <consortium name="The Broad Institute Genomics Platform"/>
            <consortium name="The Broad Institute Genome Sequencing Center for Infectious Disease"/>
            <person name="Wu L."/>
            <person name="Ma J."/>
        </authorList>
    </citation>
    <scope>NUCLEOTIDE SEQUENCE [LARGE SCALE GENOMIC DNA]</scope>
    <source>
        <strain evidence="3">JCM 17064</strain>
    </source>
</reference>
<gene>
    <name evidence="2" type="ORF">GCM10022386_10740</name>
</gene>
<name>A0ABP7TNF4_9FLAO</name>
<dbReference type="Proteomes" id="UP001500968">
    <property type="component" value="Unassembled WGS sequence"/>
</dbReference>
<sequence length="73" mass="8557">MSNGSKSVDCAEAANPISKKDARSIFFMVRLFFAKYSRINPMIYCLFNGFYKVFLVVKKKYLRMVSYSNNPYF</sequence>